<dbReference type="EMBL" id="PNYC01000026">
    <property type="protein sequence ID" value="PMS31245.1"/>
    <property type="molecule type" value="Genomic_DNA"/>
</dbReference>
<accession>A0A2N7WPI1</accession>
<name>A0A2N7WPI1_9BURK</name>
<gene>
    <name evidence="1" type="ORF">C0Z20_28185</name>
</gene>
<evidence type="ECO:0000313" key="1">
    <source>
        <dbReference type="EMBL" id="PMS31245.1"/>
    </source>
</evidence>
<evidence type="ECO:0000313" key="2">
    <source>
        <dbReference type="Proteomes" id="UP000235777"/>
    </source>
</evidence>
<dbReference type="Proteomes" id="UP000235777">
    <property type="component" value="Unassembled WGS sequence"/>
</dbReference>
<organism evidence="1 2">
    <name type="scientific">Trinickia symbiotica</name>
    <dbReference type="NCBI Taxonomy" id="863227"/>
    <lineage>
        <taxon>Bacteria</taxon>
        <taxon>Pseudomonadati</taxon>
        <taxon>Pseudomonadota</taxon>
        <taxon>Betaproteobacteria</taxon>
        <taxon>Burkholderiales</taxon>
        <taxon>Burkholderiaceae</taxon>
        <taxon>Trinickia</taxon>
    </lineage>
</organism>
<protein>
    <submittedName>
        <fullName evidence="1">Uncharacterized protein</fullName>
    </submittedName>
</protein>
<dbReference type="AlphaFoldDB" id="A0A2N7WPI1"/>
<reference evidence="1 2" key="1">
    <citation type="submission" date="2018-01" db="EMBL/GenBank/DDBJ databases">
        <title>Whole genome analyses suggest that Burkholderia sensu lato contains two further novel genera in the rhizoxinica-symbiotica group Mycetohabitans gen. nov., and Trinickia gen. nov.: implications for the evolution of diazotrophy and nodulation in the Burkholderiaceae.</title>
        <authorList>
            <person name="Estrada-de los Santos P."/>
            <person name="Palmer M."/>
            <person name="Chavez-Ramirez B."/>
            <person name="Beukes C."/>
            <person name="Steenkamp E.T."/>
            <person name="Hirsch A.M."/>
            <person name="Manyaka P."/>
            <person name="Maluk M."/>
            <person name="Lafos M."/>
            <person name="Crook M."/>
            <person name="Gross E."/>
            <person name="Simon M.F."/>
            <person name="Bueno dos Reis Junior F."/>
            <person name="Poole P.S."/>
            <person name="Venter S.N."/>
            <person name="James E.K."/>
        </authorList>
    </citation>
    <scope>NUCLEOTIDE SEQUENCE [LARGE SCALE GENOMIC DNA]</scope>
    <source>
        <strain evidence="1 2">JPY 581</strain>
    </source>
</reference>
<keyword evidence="2" id="KW-1185">Reference proteome</keyword>
<proteinExistence type="predicted"/>
<comment type="caution">
    <text evidence="1">The sequence shown here is derived from an EMBL/GenBank/DDBJ whole genome shotgun (WGS) entry which is preliminary data.</text>
</comment>
<sequence length="156" mass="16513">MPRASSTESNELFIALVARADPANAKDMDGLSAALFNFRLPPASALTATAAVMAACNRRPAAHGYDGYANLVCPALPDGLQPVAAAAAVEMLGERGKAITDNFRGLAPSWFRGYENVPESVKEQVIAMIRAAWPPGNKEGESPLHRSFPSFARGKS</sequence>